<dbReference type="Pfam" id="PF00353">
    <property type="entry name" value="HemolysinCabind"/>
    <property type="match status" value="1"/>
</dbReference>
<keyword evidence="3" id="KW-1185">Reference proteome</keyword>
<dbReference type="Gene3D" id="3.40.50.1110">
    <property type="entry name" value="SGNH hydrolase"/>
    <property type="match status" value="1"/>
</dbReference>
<dbReference type="InterPro" id="IPR051532">
    <property type="entry name" value="Ester_Hydrolysis_Enzymes"/>
</dbReference>
<comment type="caution">
    <text evidence="2">The sequence shown here is derived from an EMBL/GenBank/DDBJ whole genome shotgun (WGS) entry which is preliminary data.</text>
</comment>
<name>A0ABR7R6F9_9PROT</name>
<dbReference type="Proteomes" id="UP000603940">
    <property type="component" value="Unassembled WGS sequence"/>
</dbReference>
<dbReference type="SUPFAM" id="SSF52266">
    <property type="entry name" value="SGNH hydrolase"/>
    <property type="match status" value="1"/>
</dbReference>
<evidence type="ECO:0000313" key="3">
    <source>
        <dbReference type="Proteomes" id="UP000603940"/>
    </source>
</evidence>
<dbReference type="PANTHER" id="PTHR30383:SF5">
    <property type="entry name" value="SGNH HYDROLASE-TYPE ESTERASE DOMAIN-CONTAINING PROTEIN"/>
    <property type="match status" value="1"/>
</dbReference>
<dbReference type="InterPro" id="IPR036514">
    <property type="entry name" value="SGNH_hydro_sf"/>
</dbReference>
<feature type="domain" description="SGNH hydrolase-type esterase" evidence="1">
    <location>
        <begin position="49"/>
        <end position="242"/>
    </location>
</feature>
<sequence>TELLVSSTLTISIQGADDPGMLNLDSASRGVVADLTAREWSHPMAIVPFGDSVTYGWGPQDDLGNRGDSDGYRNPLWWDFAAQHMLVDFIGPDDSGTVRLPNPNHAGYPGARADQLLPHVDEVMQMLSDVTASGAPAAVLLLAGLNDITQEVSPEVTIGQEMRNILDAIAQADPLVHVYVATLTPITEQHANPNKVFEVNEAITLTVAQAIAAGLNVSLVSMDNITLADLYDGKHPDDIGYAKMARNWHDAILATQPAQGGTPGGDAQPIGSAVRDVVGSAFNDLLIGDSGPNLLSGGDGNDRLLGGGGTDTLVGGSGYDQFAFEPKAGAVTVADFSAAESDALVFLNFTGLTGFASIAAQVSHQGSDTVIDLHRLGFDLKITLAGFTGTLGDSNVWFA</sequence>
<organism evidence="2 3">
    <name type="scientific">Pseudoroseomonas ludipueritiae</name>
    <dbReference type="NCBI Taxonomy" id="198093"/>
    <lineage>
        <taxon>Bacteria</taxon>
        <taxon>Pseudomonadati</taxon>
        <taxon>Pseudomonadota</taxon>
        <taxon>Alphaproteobacteria</taxon>
        <taxon>Acetobacterales</taxon>
        <taxon>Acetobacteraceae</taxon>
        <taxon>Pseudoroseomonas</taxon>
    </lineage>
</organism>
<dbReference type="Pfam" id="PF13472">
    <property type="entry name" value="Lipase_GDSL_2"/>
    <property type="match status" value="1"/>
</dbReference>
<gene>
    <name evidence="2" type="ORF">IBL25_10110</name>
</gene>
<evidence type="ECO:0000313" key="2">
    <source>
        <dbReference type="EMBL" id="MBC9177291.1"/>
    </source>
</evidence>
<dbReference type="InterPro" id="IPR018511">
    <property type="entry name" value="Hemolysin-typ_Ca-bd_CS"/>
</dbReference>
<dbReference type="Gene3D" id="2.150.10.10">
    <property type="entry name" value="Serralysin-like metalloprotease, C-terminal"/>
    <property type="match status" value="1"/>
</dbReference>
<dbReference type="InterPro" id="IPR011049">
    <property type="entry name" value="Serralysin-like_metalloprot_C"/>
</dbReference>
<feature type="non-terminal residue" evidence="2">
    <location>
        <position position="1"/>
    </location>
</feature>
<dbReference type="EMBL" id="JACTUZ010000033">
    <property type="protein sequence ID" value="MBC9177291.1"/>
    <property type="molecule type" value="Genomic_DNA"/>
</dbReference>
<dbReference type="InterPro" id="IPR013830">
    <property type="entry name" value="SGNH_hydro"/>
</dbReference>
<accession>A0ABR7R6F9</accession>
<dbReference type="PRINTS" id="PR00313">
    <property type="entry name" value="CABNDNGRPT"/>
</dbReference>
<dbReference type="SUPFAM" id="SSF51120">
    <property type="entry name" value="beta-Roll"/>
    <property type="match status" value="1"/>
</dbReference>
<proteinExistence type="predicted"/>
<dbReference type="PROSITE" id="PS00330">
    <property type="entry name" value="HEMOLYSIN_CALCIUM"/>
    <property type="match status" value="1"/>
</dbReference>
<protein>
    <recommendedName>
        <fullName evidence="1">SGNH hydrolase-type esterase domain-containing protein</fullName>
    </recommendedName>
</protein>
<dbReference type="RefSeq" id="WP_238940329.1">
    <property type="nucleotide sequence ID" value="NZ_JACTUZ010000033.1"/>
</dbReference>
<dbReference type="InterPro" id="IPR001343">
    <property type="entry name" value="Hemolysn_Ca-bd"/>
</dbReference>
<evidence type="ECO:0000259" key="1">
    <source>
        <dbReference type="Pfam" id="PF13472"/>
    </source>
</evidence>
<dbReference type="PANTHER" id="PTHR30383">
    <property type="entry name" value="THIOESTERASE 1/PROTEASE 1/LYSOPHOSPHOLIPASE L1"/>
    <property type="match status" value="1"/>
</dbReference>
<reference evidence="2 3" key="1">
    <citation type="journal article" date="2009" name="Int. J. Syst. Evol. Microbiol.">
        <title>Transfer of Teichococcus ludipueritiae and Muricoccus roseus to the genus Roseomonas, as Roseomonas ludipueritiae comb. nov. and Roseomonas rosea comb. nov., respectively, and emended description of the genus Roseomonas.</title>
        <authorList>
            <person name="Sanchez-Porro C."/>
            <person name="Gallego V."/>
            <person name="Busse H.J."/>
            <person name="Kampfer P."/>
            <person name="Ventosa A."/>
        </authorList>
    </citation>
    <scope>NUCLEOTIDE SEQUENCE [LARGE SCALE GENOMIC DNA]</scope>
    <source>
        <strain evidence="2 3">DSM 14915</strain>
    </source>
</reference>